<dbReference type="EMBL" id="JBHLVX010000060">
    <property type="protein sequence ID" value="MFC0269585.1"/>
    <property type="molecule type" value="Genomic_DNA"/>
</dbReference>
<dbReference type="InterPro" id="IPR000060">
    <property type="entry name" value="BCCT_transptr"/>
</dbReference>
<proteinExistence type="inferred from homology"/>
<sequence>MSHSIRPFVFWPVFLILMAAVVASFINLDAFLAVTSHLNSLVLDNFSWLFSLGSLYMLVLAVIVYVSPLGRVRIGGENAEPLLSKLRWFSITLCTTLAVGILFWTTAEPLYHYHSPPSGMDIAATSPDAARFAISTMFLHWTLTPYAIYAMPALLFALVLYNRRQRFSIASMFEPLFGFSRVRRVGGLIDAVALYALVAGMASSLGTGALTITGGINSYIGGEASPLKLALVTAAIVVTFVVSAATGLQRGIARLSSLNTWLLLGLGVFVLVTGPTLYMLGLGTESLGNYLDNFFTKSLYTGTAANDDWAQSWSIFYWAVWFAWAPVTALFLGRISRGYTVRDFINIALIFPALFSMIWIVIFSTAALKFDIDSGSQLYDVLSNKGIDQVLYTLFGNLPLSAITVPVLLFVAFISYVTAADSNTDAIGNLCTRGLTADSDMSGALPVKIVWGAVIGIVAWVMTSFVGIDGIKMLSNLGGLPAMLMILLASLSLWRWIADPSRLDEKPLFDQLRERSVQRFSNRDQEDT</sequence>
<evidence type="ECO:0000256" key="8">
    <source>
        <dbReference type="SAM" id="Phobius"/>
    </source>
</evidence>
<keyword evidence="5 8" id="KW-0812">Transmembrane</keyword>
<evidence type="ECO:0000256" key="6">
    <source>
        <dbReference type="ARBA" id="ARBA00022989"/>
    </source>
</evidence>
<name>A0ABV6G7D6_9GAMM</name>
<dbReference type="PANTHER" id="PTHR30047">
    <property type="entry name" value="HIGH-AFFINITY CHOLINE TRANSPORT PROTEIN-RELATED"/>
    <property type="match status" value="1"/>
</dbReference>
<reference evidence="9 10" key="1">
    <citation type="submission" date="2024-09" db="EMBL/GenBank/DDBJ databases">
        <authorList>
            <person name="Sun Q."/>
            <person name="Mori K."/>
        </authorList>
    </citation>
    <scope>NUCLEOTIDE SEQUENCE [LARGE SCALE GENOMIC DNA]</scope>
    <source>
        <strain evidence="9 10">CCM 7415</strain>
    </source>
</reference>
<keyword evidence="3" id="KW-0813">Transport</keyword>
<dbReference type="RefSeq" id="WP_019951221.1">
    <property type="nucleotide sequence ID" value="NZ_JBHLVX010000060.1"/>
</dbReference>
<feature type="transmembrane region" description="Helical" evidence="8">
    <location>
        <begin position="260"/>
        <end position="281"/>
    </location>
</feature>
<comment type="caution">
    <text evidence="9">The sequence shown here is derived from an EMBL/GenBank/DDBJ whole genome shotgun (WGS) entry which is preliminary data.</text>
</comment>
<dbReference type="Proteomes" id="UP001589814">
    <property type="component" value="Unassembled WGS sequence"/>
</dbReference>
<evidence type="ECO:0000256" key="4">
    <source>
        <dbReference type="ARBA" id="ARBA00022475"/>
    </source>
</evidence>
<evidence type="ECO:0000313" key="9">
    <source>
        <dbReference type="EMBL" id="MFC0269585.1"/>
    </source>
</evidence>
<accession>A0ABV6G7D6</accession>
<evidence type="ECO:0000256" key="3">
    <source>
        <dbReference type="ARBA" id="ARBA00022448"/>
    </source>
</evidence>
<feature type="transmembrane region" description="Helical" evidence="8">
    <location>
        <begin position="480"/>
        <end position="498"/>
    </location>
</feature>
<keyword evidence="6 8" id="KW-1133">Transmembrane helix</keyword>
<feature type="transmembrane region" description="Helical" evidence="8">
    <location>
        <begin position="390"/>
        <end position="414"/>
    </location>
</feature>
<evidence type="ECO:0000256" key="1">
    <source>
        <dbReference type="ARBA" id="ARBA00004651"/>
    </source>
</evidence>
<evidence type="ECO:0000256" key="2">
    <source>
        <dbReference type="ARBA" id="ARBA00005658"/>
    </source>
</evidence>
<keyword evidence="7 8" id="KW-0472">Membrane</keyword>
<keyword evidence="10" id="KW-1185">Reference proteome</keyword>
<feature type="transmembrane region" description="Helical" evidence="8">
    <location>
        <begin position="146"/>
        <end position="164"/>
    </location>
</feature>
<comment type="subcellular location">
    <subcellularLocation>
        <location evidence="1">Cell membrane</location>
        <topology evidence="1">Multi-pass membrane protein</topology>
    </subcellularLocation>
</comment>
<feature type="transmembrane region" description="Helical" evidence="8">
    <location>
        <begin position="315"/>
        <end position="332"/>
    </location>
</feature>
<dbReference type="Pfam" id="PF02028">
    <property type="entry name" value="BCCT"/>
    <property type="match status" value="1"/>
</dbReference>
<keyword evidence="4" id="KW-1003">Cell membrane</keyword>
<feature type="transmembrane region" description="Helical" evidence="8">
    <location>
        <begin position="449"/>
        <end position="468"/>
    </location>
</feature>
<comment type="similarity">
    <text evidence="2">Belongs to the BCCT transporter (TC 2.A.15) family.</text>
</comment>
<protein>
    <submittedName>
        <fullName evidence="9">BCCT family transporter</fullName>
    </submittedName>
</protein>
<feature type="transmembrane region" description="Helical" evidence="8">
    <location>
        <begin position="88"/>
        <end position="107"/>
    </location>
</feature>
<feature type="transmembrane region" description="Helical" evidence="8">
    <location>
        <begin position="46"/>
        <end position="67"/>
    </location>
</feature>
<feature type="transmembrane region" description="Helical" evidence="8">
    <location>
        <begin position="7"/>
        <end position="26"/>
    </location>
</feature>
<feature type="transmembrane region" description="Helical" evidence="8">
    <location>
        <begin position="229"/>
        <end position="248"/>
    </location>
</feature>
<gene>
    <name evidence="9" type="ORF">ACFFHW_16580</name>
</gene>
<feature type="transmembrane region" description="Helical" evidence="8">
    <location>
        <begin position="185"/>
        <end position="209"/>
    </location>
</feature>
<organism evidence="9 10">
    <name type="scientific">Kushneria aurantia</name>
    <dbReference type="NCBI Taxonomy" id="504092"/>
    <lineage>
        <taxon>Bacteria</taxon>
        <taxon>Pseudomonadati</taxon>
        <taxon>Pseudomonadota</taxon>
        <taxon>Gammaproteobacteria</taxon>
        <taxon>Oceanospirillales</taxon>
        <taxon>Halomonadaceae</taxon>
        <taxon>Kushneria</taxon>
    </lineage>
</organism>
<evidence type="ECO:0000256" key="7">
    <source>
        <dbReference type="ARBA" id="ARBA00023136"/>
    </source>
</evidence>
<evidence type="ECO:0000256" key="5">
    <source>
        <dbReference type="ARBA" id="ARBA00022692"/>
    </source>
</evidence>
<dbReference type="PANTHER" id="PTHR30047:SF7">
    <property type="entry name" value="HIGH-AFFINITY CHOLINE TRANSPORT PROTEIN"/>
    <property type="match status" value="1"/>
</dbReference>
<feature type="transmembrane region" description="Helical" evidence="8">
    <location>
        <begin position="344"/>
        <end position="370"/>
    </location>
</feature>
<evidence type="ECO:0000313" key="10">
    <source>
        <dbReference type="Proteomes" id="UP001589814"/>
    </source>
</evidence>